<reference evidence="2 3" key="1">
    <citation type="submission" date="2014-05" db="EMBL/GenBank/DDBJ databases">
        <title>Methylome analysis of the phasevarions of Haemophilus influenzae.</title>
        <authorList>
            <person name="Atack J.M."/>
            <person name="Fox K.L."/>
            <person name="Power P.M."/>
            <person name="Clark T."/>
            <person name="Jurcisek J."/>
            <person name="Korlach J."/>
            <person name="Bakaletz L.O."/>
            <person name="Jennings M.P."/>
        </authorList>
    </citation>
    <scope>NUCLEOTIDE SEQUENCE [LARGE SCALE GENOMIC DNA]</scope>
    <source>
        <strain evidence="2 3">1209</strain>
    </source>
</reference>
<dbReference type="Proteomes" id="UP000050700">
    <property type="component" value="Unassembled WGS sequence"/>
</dbReference>
<feature type="transmembrane region" description="Helical" evidence="1">
    <location>
        <begin position="28"/>
        <end position="52"/>
    </location>
</feature>
<protein>
    <submittedName>
        <fullName evidence="2">LPS O-antigen length regulator</fullName>
    </submittedName>
</protein>
<proteinExistence type="predicted"/>
<keyword evidence="1" id="KW-0812">Transmembrane</keyword>
<dbReference type="EMBL" id="JMQP01000002">
    <property type="protein sequence ID" value="KIS34738.1"/>
    <property type="molecule type" value="Genomic_DNA"/>
</dbReference>
<sequence>MELVEDVKTYYYLSSPDYPVVKDNPKRALILAIGFIIGILLPTFFILLGSVIQTNKKQS</sequence>
<accession>A0A158SV44</accession>
<dbReference type="PATRIC" id="fig|727.582.peg.296"/>
<evidence type="ECO:0000256" key="1">
    <source>
        <dbReference type="SAM" id="Phobius"/>
    </source>
</evidence>
<keyword evidence="1" id="KW-0472">Membrane</keyword>
<comment type="caution">
    <text evidence="2">The sequence shown here is derived from an EMBL/GenBank/DDBJ whole genome shotgun (WGS) entry which is preliminary data.</text>
</comment>
<dbReference type="AlphaFoldDB" id="A0A158SV44"/>
<organism evidence="2 3">
    <name type="scientific">Haemophilus influenzae</name>
    <dbReference type="NCBI Taxonomy" id="727"/>
    <lineage>
        <taxon>Bacteria</taxon>
        <taxon>Pseudomonadati</taxon>
        <taxon>Pseudomonadota</taxon>
        <taxon>Gammaproteobacteria</taxon>
        <taxon>Pasteurellales</taxon>
        <taxon>Pasteurellaceae</taxon>
        <taxon>Haemophilus</taxon>
    </lineage>
</organism>
<gene>
    <name evidence="2" type="ORF">NTHI1209_00340</name>
</gene>
<keyword evidence="1" id="KW-1133">Transmembrane helix</keyword>
<evidence type="ECO:0000313" key="3">
    <source>
        <dbReference type="Proteomes" id="UP000050700"/>
    </source>
</evidence>
<evidence type="ECO:0000313" key="2">
    <source>
        <dbReference type="EMBL" id="KIS34738.1"/>
    </source>
</evidence>
<name>A0A158SV44_HAEIF</name>